<proteinExistence type="predicted"/>
<sequence length="1434" mass="163210">MVDRTFQNIQDGELGEISELLSLERLGYSNGMTWEGLLQSKRVLLISEAGAGKTHECREQAKRLWDTGEPSFFLELSTLASTDLRSMLDDDEENRLDVWLSSQSEVATFFLDSIDELKLSAGSFKLALNQLKKTIKNQLSRVRIIITTRPITFDQGLVRSLLPVPSPPQKSLNGETFAAIAMHENDSSNAANTVEKQPADWLTVALMPLSDPQILEFASGQGVNDPNVLLSDLQRRNAQAFARRPQDLIELCSDWRTHRSIRTHRDQVATNVRVKLQPREDRLEPAELSIDKAIEGASRLSLAMLMTRRLTIRHSAEFDDIEGDEALDPAIILSDWTQSERKALLERPLFGFASYGRVRFHHRSVVEYLAARRLQVLRKKSMPFRALKRLLFAETYGRLIARPSKRAIAAWLALTEDGIFELLRDNEPAVLFNEGDPESLTPIQRSQTLRAYVERFGKGGWRGLRVQNIQIRRFATHELACEVSQLWNQGIENPDVRQMVLSLIEAGRMSKCADIAYEVACNLGASITERVLALDAMVAFGDPRLNAIANAMADQDDCWGEDIAREAILSMFPHNLSIEQLCKILWWLKEEKKNKVGSLTWQLSRIIANADLDSSNLVELREGLAKLVSAGLRWSDNWPEIVSDHSYYSDALAAVCIRGLNVDKYDDWLRASILAMRLFNRENSHTDEFKTLNKSFINLTAEQNARLVFADDAFMQSLNYVADPWLRFLRLISSGGFVEFQTERDLLWVREALNDTARTVEDRAMLLEAAIYLAPNSENWRAYVEGLKKLVVDQSSLCTVIDERLKPPKNSDQLARWEKEHSEQKAQVESQKKIDKDSWIQFWREVSEHPGTAFSLENSGNTVWDLWRVMSQDSESCRESDWNRLFIEGYFSKETADCLRHELMKMWRQEHPVPTSQRPEAERNTSLVRWGLGITAIYAEAEDSTWATKLTEDEAELAAKFALVKLGGLPIWIEGLVTAYPSVVENVLGEELSWELARDASMHNHFMLLQNIGRESELVVAVILPRVRAWLEGNYGKVSHASSNEAGAERLRHVLDILLIHGSEDIHTSLLVIAHENFDGNLPRRLVLIWLTVVMRLAPDAGINLLEEHIRAVEPKADSRAVILFGELFDNRSGAVNLTNSLFTPELLLRLCRLAYRHIRPEDDIEHEGVYSPGVRDNAQGVRNEIVNALLNLRGEDGWAAKLEMADDPVWSHFRDRALIIAEEQRAQEIDSAVLDDEQAIALDKTGESPVMTNEMMFALLKDRLTDLDDFLLQELSPWETWADISLERLMRREIARELDNISNGLYTVDQETVTADEKEIDIRLRSEASDYQAVIELKLADRRTALDLRDTIKNQLVKKYMAAENSRSGCLLITLAKDRQWRHPESNKFIGLDELVLLLREEAVRVEQTMGGAVSLVVHVLDLRLRLPKEKDR</sequence>
<dbReference type="CDD" id="cd00009">
    <property type="entry name" value="AAA"/>
    <property type="match status" value="1"/>
</dbReference>
<evidence type="ECO:0000313" key="1">
    <source>
        <dbReference type="EMBL" id="CAA0104688.1"/>
    </source>
</evidence>
<dbReference type="Proteomes" id="UP000434580">
    <property type="component" value="Unassembled WGS sequence"/>
</dbReference>
<dbReference type="OrthoDB" id="6398376at2"/>
<dbReference type="EMBL" id="CACSII010000012">
    <property type="protein sequence ID" value="CAA0104688.1"/>
    <property type="molecule type" value="Genomic_DNA"/>
</dbReference>
<gene>
    <name evidence="1" type="ORF">DPBNPPHM_01102</name>
</gene>
<name>A0A5S9PL86_9GAMM</name>
<reference evidence="1 2" key="1">
    <citation type="submission" date="2019-11" db="EMBL/GenBank/DDBJ databases">
        <authorList>
            <person name="Holert J."/>
        </authorList>
    </citation>
    <scope>NUCLEOTIDE SEQUENCE [LARGE SCALE GENOMIC DNA]</scope>
    <source>
        <strain evidence="1">BC5_2</strain>
    </source>
</reference>
<organism evidence="1 2">
    <name type="scientific">BD1-7 clade bacterium</name>
    <dbReference type="NCBI Taxonomy" id="2029982"/>
    <lineage>
        <taxon>Bacteria</taxon>
        <taxon>Pseudomonadati</taxon>
        <taxon>Pseudomonadota</taxon>
        <taxon>Gammaproteobacteria</taxon>
        <taxon>Cellvibrionales</taxon>
        <taxon>Spongiibacteraceae</taxon>
        <taxon>BD1-7 clade</taxon>
    </lineage>
</organism>
<dbReference type="InterPro" id="IPR027417">
    <property type="entry name" value="P-loop_NTPase"/>
</dbReference>
<dbReference type="Gene3D" id="3.40.50.300">
    <property type="entry name" value="P-loop containing nucleotide triphosphate hydrolases"/>
    <property type="match status" value="1"/>
</dbReference>
<accession>A0A5S9PL86</accession>
<evidence type="ECO:0000313" key="2">
    <source>
        <dbReference type="Proteomes" id="UP000434580"/>
    </source>
</evidence>
<protein>
    <submittedName>
        <fullName evidence="1">Uncharacterized protein</fullName>
    </submittedName>
</protein>
<dbReference type="SUPFAM" id="SSF52540">
    <property type="entry name" value="P-loop containing nucleoside triphosphate hydrolases"/>
    <property type="match status" value="1"/>
</dbReference>